<dbReference type="PANTHER" id="PTHR36166">
    <property type="entry name" value="CHROMOSOME 9, WHOLE GENOME SHOTGUN SEQUENCE"/>
    <property type="match status" value="1"/>
</dbReference>
<proteinExistence type="predicted"/>
<gene>
    <name evidence="1" type="ORF">NVI5450_1263</name>
</gene>
<dbReference type="Proteomes" id="UP000183794">
    <property type="component" value="Unassembled WGS sequence"/>
</dbReference>
<reference evidence="1 2" key="1">
    <citation type="submission" date="2016-11" db="EMBL/GenBank/DDBJ databases">
        <authorList>
            <person name="Jaros S."/>
            <person name="Januszkiewicz K."/>
            <person name="Wedrychowicz H."/>
        </authorList>
    </citation>
    <scope>NUCLEOTIDE SEQUENCE [LARGE SCALE GENOMIC DNA]</scope>
    <source>
        <strain evidence="1">NVI 5450</strain>
    </source>
</reference>
<dbReference type="EMBL" id="FPLD01000041">
    <property type="protein sequence ID" value="SGY91613.1"/>
    <property type="molecule type" value="Genomic_DNA"/>
</dbReference>
<dbReference type="CDD" id="cd07822">
    <property type="entry name" value="SRPBCC_4"/>
    <property type="match status" value="1"/>
</dbReference>
<dbReference type="Pfam" id="PF10604">
    <property type="entry name" value="Polyketide_cyc2"/>
    <property type="match status" value="1"/>
</dbReference>
<accession>A0A1L0ATG4</accession>
<dbReference type="PANTHER" id="PTHR36166:SF1">
    <property type="entry name" value="SRPBCC DOMAIN-CONTAINING PROTEIN"/>
    <property type="match status" value="1"/>
</dbReference>
<organism evidence="1 2">
    <name type="scientific">Moritella viscosa</name>
    <dbReference type="NCBI Taxonomy" id="80854"/>
    <lineage>
        <taxon>Bacteria</taxon>
        <taxon>Pseudomonadati</taxon>
        <taxon>Pseudomonadota</taxon>
        <taxon>Gammaproteobacteria</taxon>
        <taxon>Alteromonadales</taxon>
        <taxon>Moritellaceae</taxon>
        <taxon>Moritella</taxon>
    </lineage>
</organism>
<dbReference type="OrthoDB" id="191189at2"/>
<dbReference type="InterPro" id="IPR023393">
    <property type="entry name" value="START-like_dom_sf"/>
</dbReference>
<name>A0A1L0ATG4_9GAMM</name>
<dbReference type="SUPFAM" id="SSF55961">
    <property type="entry name" value="Bet v1-like"/>
    <property type="match status" value="1"/>
</dbReference>
<evidence type="ECO:0000313" key="2">
    <source>
        <dbReference type="Proteomes" id="UP000183794"/>
    </source>
</evidence>
<protein>
    <submittedName>
        <fullName evidence="1">Polyketide cyclase/dehydrase</fullName>
    </submittedName>
</protein>
<evidence type="ECO:0000313" key="1">
    <source>
        <dbReference type="EMBL" id="SGY91613.1"/>
    </source>
</evidence>
<dbReference type="InterPro" id="IPR019587">
    <property type="entry name" value="Polyketide_cyclase/dehydratase"/>
</dbReference>
<dbReference type="RefSeq" id="WP_139291891.1">
    <property type="nucleotide sequence ID" value="NZ_CAWRBC010000122.1"/>
</dbReference>
<dbReference type="AlphaFoldDB" id="A0A1L0ATG4"/>
<dbReference type="Gene3D" id="3.30.530.20">
    <property type="match status" value="1"/>
</dbReference>
<sequence length="140" mass="16018">MMEIKTEINIGASVKDVWKVFTDLNGHAEWNPFLTEINGSLNVGKAVDITVKLEGRKPEIAKVILKELKHEKEAVFLMNKWPLIKGRHYFRLESTSDNETKFIHGEVFTGLIPFFAGAKLYPLFHSAFESMNLALKNRIE</sequence>